<dbReference type="EMBL" id="JACHIG010000008">
    <property type="protein sequence ID" value="MBB5034019.1"/>
    <property type="molecule type" value="Genomic_DNA"/>
</dbReference>
<reference evidence="1 2" key="1">
    <citation type="submission" date="2020-08" db="EMBL/GenBank/DDBJ databases">
        <title>Genomic Encyclopedia of Type Strains, Phase IV (KMG-IV): sequencing the most valuable type-strain genomes for metagenomic binning, comparative biology and taxonomic classification.</title>
        <authorList>
            <person name="Goeker M."/>
        </authorList>
    </citation>
    <scope>NUCLEOTIDE SEQUENCE [LARGE SCALE GENOMIC DNA]</scope>
    <source>
        <strain evidence="1 2">DSM 12252</strain>
    </source>
</reference>
<organism evidence="1 2">
    <name type="scientific">Prosthecobacter vanneervenii</name>
    <dbReference type="NCBI Taxonomy" id="48466"/>
    <lineage>
        <taxon>Bacteria</taxon>
        <taxon>Pseudomonadati</taxon>
        <taxon>Verrucomicrobiota</taxon>
        <taxon>Verrucomicrobiia</taxon>
        <taxon>Verrucomicrobiales</taxon>
        <taxon>Verrucomicrobiaceae</taxon>
        <taxon>Prosthecobacter</taxon>
    </lineage>
</organism>
<dbReference type="Pfam" id="PF13432">
    <property type="entry name" value="TPR_16"/>
    <property type="match status" value="2"/>
</dbReference>
<name>A0A7W7YD78_9BACT</name>
<keyword evidence="1" id="KW-0645">Protease</keyword>
<dbReference type="GO" id="GO:0006508">
    <property type="term" value="P:proteolysis"/>
    <property type="evidence" value="ECO:0007669"/>
    <property type="project" value="UniProtKB-KW"/>
</dbReference>
<dbReference type="AlphaFoldDB" id="A0A7W7YD78"/>
<proteinExistence type="predicted"/>
<sequence length="248" mass="27336">MAARPQDSILYVRRTQLYLEHGEWKAALTDIERAERLGSDTAALDLLRAQALALGGLNSQAEALLSDFLKDHPEHGFAHLVHARVLAKMERFEASLKAYRTGLRRTADPEPDLYLEIAQALTAQKLATEAVELLQLGIARRGNVPSLVLKVMELEIAQAKYDAALARVDVMQQQAPRPEPWMARRAALLQQAGRTQEARAAWTTLRDRILGLPNLERGSHAMSLILEETQRALAAPASAAPETSTPSL</sequence>
<keyword evidence="2" id="KW-1185">Reference proteome</keyword>
<dbReference type="Proteomes" id="UP000590740">
    <property type="component" value="Unassembled WGS sequence"/>
</dbReference>
<comment type="caution">
    <text evidence="1">The sequence shown here is derived from an EMBL/GenBank/DDBJ whole genome shotgun (WGS) entry which is preliminary data.</text>
</comment>
<evidence type="ECO:0000313" key="1">
    <source>
        <dbReference type="EMBL" id="MBB5034019.1"/>
    </source>
</evidence>
<dbReference type="GO" id="GO:0008233">
    <property type="term" value="F:peptidase activity"/>
    <property type="evidence" value="ECO:0007669"/>
    <property type="project" value="UniProtKB-KW"/>
</dbReference>
<dbReference type="SUPFAM" id="SSF48452">
    <property type="entry name" value="TPR-like"/>
    <property type="match status" value="2"/>
</dbReference>
<accession>A0A7W7YD78</accession>
<dbReference type="InterPro" id="IPR011990">
    <property type="entry name" value="TPR-like_helical_dom_sf"/>
</dbReference>
<gene>
    <name evidence="1" type="ORF">HNQ65_003610</name>
</gene>
<dbReference type="Gene3D" id="1.25.40.10">
    <property type="entry name" value="Tetratricopeptide repeat domain"/>
    <property type="match status" value="1"/>
</dbReference>
<evidence type="ECO:0000313" key="2">
    <source>
        <dbReference type="Proteomes" id="UP000590740"/>
    </source>
</evidence>
<keyword evidence="1" id="KW-0378">Hydrolase</keyword>
<protein>
    <submittedName>
        <fullName evidence="1">Putative Zn-dependent protease</fullName>
    </submittedName>
</protein>
<dbReference type="RefSeq" id="WP_184341415.1">
    <property type="nucleotide sequence ID" value="NZ_JACHIG010000008.1"/>
</dbReference>